<dbReference type="HOGENOM" id="CLU_1535583_0_0_1"/>
<reference evidence="2 3" key="1">
    <citation type="journal article" date="2004" name="Science">
        <title>The genome of the diatom Thalassiosira pseudonana: ecology, evolution, and metabolism.</title>
        <authorList>
            <person name="Armbrust E.V."/>
            <person name="Berges J.A."/>
            <person name="Bowler C."/>
            <person name="Green B.R."/>
            <person name="Martinez D."/>
            <person name="Putnam N.H."/>
            <person name="Zhou S."/>
            <person name="Allen A.E."/>
            <person name="Apt K.E."/>
            <person name="Bechner M."/>
            <person name="Brzezinski M.A."/>
            <person name="Chaal B.K."/>
            <person name="Chiovitti A."/>
            <person name="Davis A.K."/>
            <person name="Demarest M.S."/>
            <person name="Detter J.C."/>
            <person name="Glavina T."/>
            <person name="Goodstein D."/>
            <person name="Hadi M.Z."/>
            <person name="Hellsten U."/>
            <person name="Hildebrand M."/>
            <person name="Jenkins B.D."/>
            <person name="Jurka J."/>
            <person name="Kapitonov V.V."/>
            <person name="Kroger N."/>
            <person name="Lau W.W."/>
            <person name="Lane T.W."/>
            <person name="Larimer F.W."/>
            <person name="Lippmeier J.C."/>
            <person name="Lucas S."/>
            <person name="Medina M."/>
            <person name="Montsant A."/>
            <person name="Obornik M."/>
            <person name="Parker M.S."/>
            <person name="Palenik B."/>
            <person name="Pazour G.J."/>
            <person name="Richardson P.M."/>
            <person name="Rynearson T.A."/>
            <person name="Saito M.A."/>
            <person name="Schwartz D.C."/>
            <person name="Thamatrakoln K."/>
            <person name="Valentin K."/>
            <person name="Vardi A."/>
            <person name="Wilkerson F.P."/>
            <person name="Rokhsar D.S."/>
        </authorList>
    </citation>
    <scope>NUCLEOTIDE SEQUENCE [LARGE SCALE GENOMIC DNA]</scope>
    <source>
        <strain evidence="2 3">CCMP1335</strain>
    </source>
</reference>
<dbReference type="GeneID" id="7447745"/>
<name>B8LEF4_THAPS</name>
<protein>
    <submittedName>
        <fullName evidence="2">Uncharacterized protein</fullName>
    </submittedName>
</protein>
<accession>B8LEF4</accession>
<organism evidence="2 3">
    <name type="scientific">Thalassiosira pseudonana</name>
    <name type="common">Marine diatom</name>
    <name type="synonym">Cyclotella nana</name>
    <dbReference type="NCBI Taxonomy" id="35128"/>
    <lineage>
        <taxon>Eukaryota</taxon>
        <taxon>Sar</taxon>
        <taxon>Stramenopiles</taxon>
        <taxon>Ochrophyta</taxon>
        <taxon>Bacillariophyta</taxon>
        <taxon>Coscinodiscophyceae</taxon>
        <taxon>Thalassiosirophycidae</taxon>
        <taxon>Thalassiosirales</taxon>
        <taxon>Thalassiosiraceae</taxon>
        <taxon>Thalassiosira</taxon>
    </lineage>
</organism>
<feature type="region of interest" description="Disordered" evidence="1">
    <location>
        <begin position="118"/>
        <end position="137"/>
    </location>
</feature>
<dbReference type="AlphaFoldDB" id="B8LEF4"/>
<dbReference type="KEGG" id="tps:THAPSDRAFT_bd853"/>
<evidence type="ECO:0000313" key="2">
    <source>
        <dbReference type="EMBL" id="EED86283.1"/>
    </source>
</evidence>
<sequence>MIQLTPNDALLHQYGSCPPPPNASRVSIRDLIEADELASIAKLPFVVFEDPKKKHRTDSTSVNDVRMTNVQLDVHSHPISDFSLLPRSDMIPSYHRGISYHASDDDTSNSTSTATSMLLEEDDRSNNEATNTNEDISIDQVIKRSEFERECYGGRNQPFGRRSMLTRKSSLSRAA</sequence>
<gene>
    <name evidence="2" type="ORF">THAPSDRAFT_bd853</name>
</gene>
<dbReference type="EMBL" id="DS999440">
    <property type="protein sequence ID" value="EED86283.1"/>
    <property type="molecule type" value="Genomic_DNA"/>
</dbReference>
<dbReference type="Proteomes" id="UP000001449">
    <property type="component" value="Unassembled WGS sequence"/>
</dbReference>
<dbReference type="PaxDb" id="35128-Thapsdraft853"/>
<feature type="region of interest" description="Disordered" evidence="1">
    <location>
        <begin position="152"/>
        <end position="175"/>
    </location>
</feature>
<dbReference type="InParanoid" id="B8LEF4"/>
<feature type="compositionally biased region" description="Polar residues" evidence="1">
    <location>
        <begin position="166"/>
        <end position="175"/>
    </location>
</feature>
<keyword evidence="3" id="KW-1185">Reference proteome</keyword>
<dbReference type="RefSeq" id="XP_002297413.1">
    <property type="nucleotide sequence ID" value="XM_002297377.1"/>
</dbReference>
<evidence type="ECO:0000256" key="1">
    <source>
        <dbReference type="SAM" id="MobiDB-lite"/>
    </source>
</evidence>
<proteinExistence type="predicted"/>
<evidence type="ECO:0000313" key="3">
    <source>
        <dbReference type="Proteomes" id="UP000001449"/>
    </source>
</evidence>
<reference evidence="2 3" key="2">
    <citation type="journal article" date="2008" name="Nature">
        <title>The Phaeodactylum genome reveals the evolutionary history of diatom genomes.</title>
        <authorList>
            <person name="Bowler C."/>
            <person name="Allen A.E."/>
            <person name="Badger J.H."/>
            <person name="Grimwood J."/>
            <person name="Jabbari K."/>
            <person name="Kuo A."/>
            <person name="Maheswari U."/>
            <person name="Martens C."/>
            <person name="Maumus F."/>
            <person name="Otillar R.P."/>
            <person name="Rayko E."/>
            <person name="Salamov A."/>
            <person name="Vandepoele K."/>
            <person name="Beszteri B."/>
            <person name="Gruber A."/>
            <person name="Heijde M."/>
            <person name="Katinka M."/>
            <person name="Mock T."/>
            <person name="Valentin K."/>
            <person name="Verret F."/>
            <person name="Berges J.A."/>
            <person name="Brownlee C."/>
            <person name="Cadoret J.P."/>
            <person name="Chiovitti A."/>
            <person name="Choi C.J."/>
            <person name="Coesel S."/>
            <person name="De Martino A."/>
            <person name="Detter J.C."/>
            <person name="Durkin C."/>
            <person name="Falciatore A."/>
            <person name="Fournet J."/>
            <person name="Haruta M."/>
            <person name="Huysman M.J."/>
            <person name="Jenkins B.D."/>
            <person name="Jiroutova K."/>
            <person name="Jorgensen R.E."/>
            <person name="Joubert Y."/>
            <person name="Kaplan A."/>
            <person name="Kroger N."/>
            <person name="Kroth P.G."/>
            <person name="La Roche J."/>
            <person name="Lindquist E."/>
            <person name="Lommer M."/>
            <person name="Martin-Jezequel V."/>
            <person name="Lopez P.J."/>
            <person name="Lucas S."/>
            <person name="Mangogna M."/>
            <person name="McGinnis K."/>
            <person name="Medlin L.K."/>
            <person name="Montsant A."/>
            <person name="Oudot-Le Secq M.P."/>
            <person name="Napoli C."/>
            <person name="Obornik M."/>
            <person name="Parker M.S."/>
            <person name="Petit J.L."/>
            <person name="Porcel B.M."/>
            <person name="Poulsen N."/>
            <person name="Robison M."/>
            <person name="Rychlewski L."/>
            <person name="Rynearson T.A."/>
            <person name="Schmutz J."/>
            <person name="Shapiro H."/>
            <person name="Siaut M."/>
            <person name="Stanley M."/>
            <person name="Sussman M.R."/>
            <person name="Taylor A.R."/>
            <person name="Vardi A."/>
            <person name="von Dassow P."/>
            <person name="Vyverman W."/>
            <person name="Willis A."/>
            <person name="Wyrwicz L.S."/>
            <person name="Rokhsar D.S."/>
            <person name="Weissenbach J."/>
            <person name="Armbrust E.V."/>
            <person name="Green B.R."/>
            <person name="Van de Peer Y."/>
            <person name="Grigoriev I.V."/>
        </authorList>
    </citation>
    <scope>NUCLEOTIDE SEQUENCE [LARGE SCALE GENOMIC DNA]</scope>
    <source>
        <strain evidence="2 3">CCMP1335</strain>
    </source>
</reference>